<feature type="domain" description="Pseudouridine synthase RsuA/RluA-like" evidence="5">
    <location>
        <begin position="115"/>
        <end position="262"/>
    </location>
</feature>
<accession>A0A2S2BRK7</accession>
<organism evidence="6 7">
    <name type="scientific">Rhodococcus oxybenzonivorans</name>
    <dbReference type="NCBI Taxonomy" id="1990687"/>
    <lineage>
        <taxon>Bacteria</taxon>
        <taxon>Bacillati</taxon>
        <taxon>Actinomycetota</taxon>
        <taxon>Actinomycetes</taxon>
        <taxon>Mycobacteriales</taxon>
        <taxon>Nocardiaceae</taxon>
        <taxon>Rhodococcus</taxon>
    </lineage>
</organism>
<dbReference type="EMBL" id="CP021354">
    <property type="protein sequence ID" value="AWK71231.1"/>
    <property type="molecule type" value="Genomic_DNA"/>
</dbReference>
<keyword evidence="7" id="KW-1185">Reference proteome</keyword>
<dbReference type="GO" id="GO:0000455">
    <property type="term" value="P:enzyme-directed rRNA pseudouridine synthesis"/>
    <property type="evidence" value="ECO:0007669"/>
    <property type="project" value="TreeGrafter"/>
</dbReference>
<dbReference type="SUPFAM" id="SSF55120">
    <property type="entry name" value="Pseudouridine synthase"/>
    <property type="match status" value="1"/>
</dbReference>
<sequence length="324" mass="36996">MGSRQVNAELQTSCTTVDGVPDAPLPIRDGLNPTRLRTPDDGPWPTVLEYLVGRFPHDETRLREKVAAREVVDERGHPVTESTVFVPRRDVYLYRDPPVESRVPFEIEILHRDENLLVADKPHFLASTPRGAYIVESALVRLRRSLGLPDLTPVHRLDRLTAGVLIFTVRREVRRDYQSLFDRREVRKEYEALARHDPELTLPATVRSRIVKQRGVLKAFETEGPANSESRIELLEIRDSAARYRLLPHTGKTHQLRLHMSALGIPIFGDNFYPDFYDVAGDDYSTPLRLLARSVEFTDPLSGAHRRFVSERTLMWPASTPPAQ</sequence>
<dbReference type="Pfam" id="PF00849">
    <property type="entry name" value="PseudoU_synth_2"/>
    <property type="match status" value="1"/>
</dbReference>
<dbReference type="GO" id="GO:0140098">
    <property type="term" value="F:catalytic activity, acting on RNA"/>
    <property type="evidence" value="ECO:0007669"/>
    <property type="project" value="UniProtKB-ARBA"/>
</dbReference>
<protein>
    <recommendedName>
        <fullName evidence="2">RNA pseudouridylate synthase</fullName>
    </recommendedName>
    <alternativeName>
        <fullName evidence="3">RNA-uridine isomerase</fullName>
    </alternativeName>
</protein>
<dbReference type="GO" id="GO:0009982">
    <property type="term" value="F:pseudouridine synthase activity"/>
    <property type="evidence" value="ECO:0007669"/>
    <property type="project" value="InterPro"/>
</dbReference>
<dbReference type="InterPro" id="IPR050188">
    <property type="entry name" value="RluA_PseudoU_synthase"/>
</dbReference>
<dbReference type="GO" id="GO:0003723">
    <property type="term" value="F:RNA binding"/>
    <property type="evidence" value="ECO:0007669"/>
    <property type="project" value="InterPro"/>
</dbReference>
<evidence type="ECO:0000256" key="2">
    <source>
        <dbReference type="ARBA" id="ARBA00031870"/>
    </source>
</evidence>
<evidence type="ECO:0000313" key="6">
    <source>
        <dbReference type="EMBL" id="AWK71231.1"/>
    </source>
</evidence>
<dbReference type="InterPro" id="IPR006145">
    <property type="entry name" value="PsdUridine_synth_RsuA/RluA"/>
</dbReference>
<dbReference type="KEGG" id="roz:CBI38_06200"/>
<proteinExistence type="predicted"/>
<reference evidence="6 7" key="1">
    <citation type="submission" date="2017-05" db="EMBL/GenBank/DDBJ databases">
        <title>Isolation of Rhodococcus sp. S2-17 biodegrading of BP-3.</title>
        <authorList>
            <person name="Lee Y."/>
            <person name="Kim K.H."/>
            <person name="Chun B.H."/>
            <person name="Jung H.S."/>
            <person name="Jeon C.O."/>
        </authorList>
    </citation>
    <scope>NUCLEOTIDE SEQUENCE [LARGE SCALE GENOMIC DNA]</scope>
    <source>
        <strain evidence="6 7">S2-17</strain>
    </source>
</reference>
<name>A0A2S2BRK7_9NOCA</name>
<gene>
    <name evidence="6" type="ORF">CBI38_06200</name>
</gene>
<evidence type="ECO:0000256" key="1">
    <source>
        <dbReference type="ARBA" id="ARBA00000073"/>
    </source>
</evidence>
<dbReference type="PANTHER" id="PTHR21600:SF84">
    <property type="entry name" value="PSEUDOURIDINE SYNTHASE RSUA_RLUA-LIKE DOMAIN-CONTAINING PROTEIN"/>
    <property type="match status" value="1"/>
</dbReference>
<evidence type="ECO:0000313" key="7">
    <source>
        <dbReference type="Proteomes" id="UP000245711"/>
    </source>
</evidence>
<dbReference type="Proteomes" id="UP000245711">
    <property type="component" value="Chromosome"/>
</dbReference>
<dbReference type="PANTHER" id="PTHR21600">
    <property type="entry name" value="MITOCHONDRIAL RNA PSEUDOURIDINE SYNTHASE"/>
    <property type="match status" value="1"/>
</dbReference>
<dbReference type="AlphaFoldDB" id="A0A2S2BRK7"/>
<dbReference type="RefSeq" id="WP_418328318.1">
    <property type="nucleotide sequence ID" value="NZ_CP021354.1"/>
</dbReference>
<dbReference type="InterPro" id="IPR006224">
    <property type="entry name" value="PsdUridine_synth_RluA-like_CS"/>
</dbReference>
<evidence type="ECO:0000259" key="5">
    <source>
        <dbReference type="Pfam" id="PF00849"/>
    </source>
</evidence>
<feature type="region of interest" description="Disordered" evidence="4">
    <location>
        <begin position="19"/>
        <end position="39"/>
    </location>
</feature>
<evidence type="ECO:0000256" key="4">
    <source>
        <dbReference type="SAM" id="MobiDB-lite"/>
    </source>
</evidence>
<evidence type="ECO:0000256" key="3">
    <source>
        <dbReference type="ARBA" id="ARBA00033164"/>
    </source>
</evidence>
<comment type="catalytic activity">
    <reaction evidence="1">
        <text>a uridine in RNA = a pseudouridine in RNA</text>
        <dbReference type="Rhea" id="RHEA:48348"/>
        <dbReference type="Rhea" id="RHEA-COMP:12068"/>
        <dbReference type="Rhea" id="RHEA-COMP:12069"/>
        <dbReference type="ChEBI" id="CHEBI:65314"/>
        <dbReference type="ChEBI" id="CHEBI:65315"/>
    </reaction>
</comment>
<dbReference type="Gene3D" id="3.30.2350.10">
    <property type="entry name" value="Pseudouridine synthase"/>
    <property type="match status" value="1"/>
</dbReference>
<dbReference type="InterPro" id="IPR020103">
    <property type="entry name" value="PsdUridine_synth_cat_dom_sf"/>
</dbReference>
<dbReference type="PROSITE" id="PS01129">
    <property type="entry name" value="PSI_RLU"/>
    <property type="match status" value="1"/>
</dbReference>